<feature type="transmembrane region" description="Helical" evidence="6">
    <location>
        <begin position="123"/>
        <end position="147"/>
    </location>
</feature>
<dbReference type="Gene3D" id="1.20.1070.10">
    <property type="entry name" value="Rhodopsin 7-helix transmembrane proteins"/>
    <property type="match status" value="1"/>
</dbReference>
<name>A0A3M7Q5N0_BRAPC</name>
<evidence type="ECO:0000256" key="5">
    <source>
        <dbReference type="ARBA" id="ARBA00023157"/>
    </source>
</evidence>
<feature type="transmembrane region" description="Helical" evidence="6">
    <location>
        <begin position="72"/>
        <end position="102"/>
    </location>
</feature>
<keyword evidence="4 6" id="KW-0472">Membrane</keyword>
<comment type="caution">
    <text evidence="9">The sequence shown here is derived from an EMBL/GenBank/DDBJ whole genome shotgun (WGS) entry which is preliminary data.</text>
</comment>
<feature type="domain" description="GAIN-B" evidence="7">
    <location>
        <begin position="1"/>
        <end position="64"/>
    </location>
</feature>
<dbReference type="Gene3D" id="2.60.220.50">
    <property type="match status" value="1"/>
</dbReference>
<feature type="transmembrane region" description="Helical" evidence="6">
    <location>
        <begin position="202"/>
        <end position="224"/>
    </location>
</feature>
<evidence type="ECO:0000256" key="2">
    <source>
        <dbReference type="ARBA" id="ARBA00022692"/>
    </source>
</evidence>
<organism evidence="9 10">
    <name type="scientific">Brachionus plicatilis</name>
    <name type="common">Marine rotifer</name>
    <name type="synonym">Brachionus muelleri</name>
    <dbReference type="NCBI Taxonomy" id="10195"/>
    <lineage>
        <taxon>Eukaryota</taxon>
        <taxon>Metazoa</taxon>
        <taxon>Spiralia</taxon>
        <taxon>Gnathifera</taxon>
        <taxon>Rotifera</taxon>
        <taxon>Eurotatoria</taxon>
        <taxon>Monogononta</taxon>
        <taxon>Pseudotrocha</taxon>
        <taxon>Ploima</taxon>
        <taxon>Brachionidae</taxon>
        <taxon>Brachionus</taxon>
    </lineage>
</organism>
<sequence>NEKFCDKRKVNSTFQCVFWDYDINDWNSSGCKYIKIEKDGKILHKCSCNHTTNFALLMVVDSISFCDWCELVLFYVSIIGICTSIIGLLVTIIYDIAISILPAKKAPKQTGMMERYSKMSKEYLKVITAWCFSLLVMNCVYIAFSFFKYDETDISGSQRASCIAIGVLLHYFLLSSFCFSTCITLIQLIIVYKSFKVFRFILLKSLAFSLGVPIIPVAIVIGISRDAYINPNKYCWLHSLFAIFGALVPIAIILLINLVLFVMIGLSHSNVIKKRNKYLHKKENLDEKGVKQEVILILTCFVNTGLTWLFGFLVTIPADGDWIYARFVYGLIFCLLNATQGFQIFFTYFIISKRRRKILEEKLKFQIELIKKRLKKPKNKISCT</sequence>
<feature type="domain" description="G-protein coupled receptors family 2 profile 2" evidence="8">
    <location>
        <begin position="73"/>
        <end position="352"/>
    </location>
</feature>
<dbReference type="InterPro" id="IPR053066">
    <property type="entry name" value="ADGR_G7"/>
</dbReference>
<dbReference type="OrthoDB" id="1100386at2759"/>
<dbReference type="EMBL" id="REGN01007297">
    <property type="protein sequence ID" value="RNA06746.1"/>
    <property type="molecule type" value="Genomic_DNA"/>
</dbReference>
<reference evidence="9 10" key="1">
    <citation type="journal article" date="2018" name="Sci. Rep.">
        <title>Genomic signatures of local adaptation to the degree of environmental predictability in rotifers.</title>
        <authorList>
            <person name="Franch-Gras L."/>
            <person name="Hahn C."/>
            <person name="Garcia-Roger E.M."/>
            <person name="Carmona M.J."/>
            <person name="Serra M."/>
            <person name="Gomez A."/>
        </authorList>
    </citation>
    <scope>NUCLEOTIDE SEQUENCE [LARGE SCALE GENOMIC DNA]</scope>
    <source>
        <strain evidence="9">HYR1</strain>
    </source>
</reference>
<feature type="non-terminal residue" evidence="9">
    <location>
        <position position="1"/>
    </location>
</feature>
<dbReference type="STRING" id="10195.A0A3M7Q5N0"/>
<dbReference type="Pfam" id="PF00002">
    <property type="entry name" value="7tm_2"/>
    <property type="match status" value="1"/>
</dbReference>
<dbReference type="PANTHER" id="PTHR47767:SF2">
    <property type="entry name" value="GPS DOMAIN-CONTAINING PROTEIN"/>
    <property type="match status" value="1"/>
</dbReference>
<feature type="transmembrane region" description="Helical" evidence="6">
    <location>
        <begin position="294"/>
        <end position="316"/>
    </location>
</feature>
<dbReference type="GO" id="GO:0016020">
    <property type="term" value="C:membrane"/>
    <property type="evidence" value="ECO:0007669"/>
    <property type="project" value="UniProtKB-SubCell"/>
</dbReference>
<evidence type="ECO:0000256" key="4">
    <source>
        <dbReference type="ARBA" id="ARBA00023136"/>
    </source>
</evidence>
<dbReference type="GO" id="GO:0007166">
    <property type="term" value="P:cell surface receptor signaling pathway"/>
    <property type="evidence" value="ECO:0007669"/>
    <property type="project" value="InterPro"/>
</dbReference>
<accession>A0A3M7Q5N0</accession>
<dbReference type="InterPro" id="IPR057244">
    <property type="entry name" value="GAIN_B"/>
</dbReference>
<keyword evidence="2 6" id="KW-0812">Transmembrane</keyword>
<evidence type="ECO:0000313" key="10">
    <source>
        <dbReference type="Proteomes" id="UP000276133"/>
    </source>
</evidence>
<dbReference type="InterPro" id="IPR046338">
    <property type="entry name" value="GAIN_dom_sf"/>
</dbReference>
<evidence type="ECO:0000259" key="7">
    <source>
        <dbReference type="PROSITE" id="PS50221"/>
    </source>
</evidence>
<evidence type="ECO:0000256" key="1">
    <source>
        <dbReference type="ARBA" id="ARBA00004141"/>
    </source>
</evidence>
<dbReference type="SMART" id="SM00303">
    <property type="entry name" value="GPS"/>
    <property type="match status" value="1"/>
</dbReference>
<keyword evidence="9" id="KW-0675">Receptor</keyword>
<dbReference type="InterPro" id="IPR000832">
    <property type="entry name" value="GPCR_2_secretin-like"/>
</dbReference>
<keyword evidence="10" id="KW-1185">Reference proteome</keyword>
<dbReference type="GO" id="GO:0004930">
    <property type="term" value="F:G protein-coupled receptor activity"/>
    <property type="evidence" value="ECO:0007669"/>
    <property type="project" value="InterPro"/>
</dbReference>
<dbReference type="Proteomes" id="UP000276133">
    <property type="component" value="Unassembled WGS sequence"/>
</dbReference>
<evidence type="ECO:0000256" key="6">
    <source>
        <dbReference type="SAM" id="Phobius"/>
    </source>
</evidence>
<feature type="transmembrane region" description="Helical" evidence="6">
    <location>
        <begin position="236"/>
        <end position="266"/>
    </location>
</feature>
<keyword evidence="3 6" id="KW-1133">Transmembrane helix</keyword>
<comment type="subcellular location">
    <subcellularLocation>
        <location evidence="1">Membrane</location>
        <topology evidence="1">Multi-pass membrane protein</topology>
    </subcellularLocation>
</comment>
<keyword evidence="5" id="KW-1015">Disulfide bond</keyword>
<protein>
    <submittedName>
        <fullName evidence="9">G-coupled receptor-like protein</fullName>
    </submittedName>
</protein>
<evidence type="ECO:0000259" key="8">
    <source>
        <dbReference type="PROSITE" id="PS50261"/>
    </source>
</evidence>
<dbReference type="InterPro" id="IPR000203">
    <property type="entry name" value="GPS"/>
</dbReference>
<dbReference type="PANTHER" id="PTHR47767">
    <property type="entry name" value="ADHESION G PROTEIN-COUPLED RECEPTOR G7"/>
    <property type="match status" value="1"/>
</dbReference>
<evidence type="ECO:0000256" key="3">
    <source>
        <dbReference type="ARBA" id="ARBA00022989"/>
    </source>
</evidence>
<dbReference type="AlphaFoldDB" id="A0A3M7Q5N0"/>
<evidence type="ECO:0000313" key="9">
    <source>
        <dbReference type="EMBL" id="RNA06746.1"/>
    </source>
</evidence>
<feature type="transmembrane region" description="Helical" evidence="6">
    <location>
        <begin position="328"/>
        <end position="351"/>
    </location>
</feature>
<feature type="transmembrane region" description="Helical" evidence="6">
    <location>
        <begin position="167"/>
        <end position="190"/>
    </location>
</feature>
<dbReference type="Pfam" id="PF01825">
    <property type="entry name" value="GPS"/>
    <property type="match status" value="1"/>
</dbReference>
<dbReference type="PROSITE" id="PS50261">
    <property type="entry name" value="G_PROTEIN_RECEP_F2_4"/>
    <property type="match status" value="1"/>
</dbReference>
<dbReference type="InterPro" id="IPR017981">
    <property type="entry name" value="GPCR_2-like_7TM"/>
</dbReference>
<proteinExistence type="predicted"/>
<dbReference type="PROSITE" id="PS50221">
    <property type="entry name" value="GAIN_B"/>
    <property type="match status" value="1"/>
</dbReference>
<gene>
    <name evidence="9" type="ORF">BpHYR1_010770</name>
</gene>